<gene>
    <name evidence="1" type="ORF">FGO68_gene5951</name>
</gene>
<dbReference type="Proteomes" id="UP000785679">
    <property type="component" value="Unassembled WGS sequence"/>
</dbReference>
<name>A0A8J8NGJ9_HALGN</name>
<accession>A0A8J8NGJ9</accession>
<proteinExistence type="predicted"/>
<sequence>MSLSQAKWYLCLFPFQLQWSIRPFNYLYTSSHACISHYFRADPTRTFQVPALSLPEMDQAICHPPVHRYFHLSYVPRNKATCATCVEACTIEESINNLCYNR</sequence>
<dbReference type="AlphaFoldDB" id="A0A8J8NGJ9"/>
<comment type="caution">
    <text evidence="1">The sequence shown here is derived from an EMBL/GenBank/DDBJ whole genome shotgun (WGS) entry which is preliminary data.</text>
</comment>
<organism evidence="1 2">
    <name type="scientific">Halteria grandinella</name>
    <dbReference type="NCBI Taxonomy" id="5974"/>
    <lineage>
        <taxon>Eukaryota</taxon>
        <taxon>Sar</taxon>
        <taxon>Alveolata</taxon>
        <taxon>Ciliophora</taxon>
        <taxon>Intramacronucleata</taxon>
        <taxon>Spirotrichea</taxon>
        <taxon>Stichotrichia</taxon>
        <taxon>Sporadotrichida</taxon>
        <taxon>Halteriidae</taxon>
        <taxon>Halteria</taxon>
    </lineage>
</organism>
<reference evidence="1" key="1">
    <citation type="submission" date="2019-06" db="EMBL/GenBank/DDBJ databases">
        <authorList>
            <person name="Zheng W."/>
        </authorList>
    </citation>
    <scope>NUCLEOTIDE SEQUENCE</scope>
    <source>
        <strain evidence="1">QDHG01</strain>
    </source>
</reference>
<protein>
    <submittedName>
        <fullName evidence="1">Uncharacterized protein</fullName>
    </submittedName>
</protein>
<keyword evidence="2" id="KW-1185">Reference proteome</keyword>
<dbReference type="EMBL" id="RRYP01016786">
    <property type="protein sequence ID" value="TNV74607.1"/>
    <property type="molecule type" value="Genomic_DNA"/>
</dbReference>
<evidence type="ECO:0000313" key="2">
    <source>
        <dbReference type="Proteomes" id="UP000785679"/>
    </source>
</evidence>
<evidence type="ECO:0000313" key="1">
    <source>
        <dbReference type="EMBL" id="TNV74607.1"/>
    </source>
</evidence>